<accession>A0A1D6PFJ6</accession>
<protein>
    <submittedName>
        <fullName evidence="3">Erythronate-4-phosphate dehydrogenase family protein</fullName>
    </submittedName>
</protein>
<feature type="signal peptide" evidence="2">
    <location>
        <begin position="1"/>
        <end position="19"/>
    </location>
</feature>
<reference evidence="3" key="1">
    <citation type="submission" date="2015-12" db="EMBL/GenBank/DDBJ databases">
        <title>Update maize B73 reference genome by single molecule sequencing technologies.</title>
        <authorList>
            <consortium name="Maize Genome Sequencing Project"/>
            <person name="Ware D."/>
        </authorList>
    </citation>
    <scope>NUCLEOTIDE SEQUENCE</scope>
    <source>
        <tissue evidence="3">Seedling</tissue>
    </source>
</reference>
<sequence length="147" mass="16515">MRNLKIFQIHFYLRFLVTAFFDCKKISTVLVQEEQNKVPNLHAPRVLDSSKVSNKNEQRTMIRLMAQRDATKKAARTVPGMEIVTLFVPSHSVFAHRQPTPKRSRLRGGSRASACYGAESHDRGGSRASACCGAESHGRASSTRYQH</sequence>
<organism evidence="3">
    <name type="scientific">Zea mays</name>
    <name type="common">Maize</name>
    <dbReference type="NCBI Taxonomy" id="4577"/>
    <lineage>
        <taxon>Eukaryota</taxon>
        <taxon>Viridiplantae</taxon>
        <taxon>Streptophyta</taxon>
        <taxon>Embryophyta</taxon>
        <taxon>Tracheophyta</taxon>
        <taxon>Spermatophyta</taxon>
        <taxon>Magnoliopsida</taxon>
        <taxon>Liliopsida</taxon>
        <taxon>Poales</taxon>
        <taxon>Poaceae</taxon>
        <taxon>PACMAD clade</taxon>
        <taxon>Panicoideae</taxon>
        <taxon>Andropogonodae</taxon>
        <taxon>Andropogoneae</taxon>
        <taxon>Tripsacinae</taxon>
        <taxon>Zea</taxon>
    </lineage>
</organism>
<evidence type="ECO:0000256" key="2">
    <source>
        <dbReference type="SAM" id="SignalP"/>
    </source>
</evidence>
<dbReference type="PaxDb" id="4577-GRMZM2G177984_P01"/>
<keyword evidence="2" id="KW-0732">Signal</keyword>
<feature type="compositionally biased region" description="Basic residues" evidence="1">
    <location>
        <begin position="99"/>
        <end position="108"/>
    </location>
</feature>
<evidence type="ECO:0000256" key="1">
    <source>
        <dbReference type="SAM" id="MobiDB-lite"/>
    </source>
</evidence>
<dbReference type="AlphaFoldDB" id="A0A1D6PFJ6"/>
<name>A0A1D6PFJ6_MAIZE</name>
<dbReference type="EMBL" id="CM000785">
    <property type="protein sequence ID" value="AQL08274.1"/>
    <property type="molecule type" value="Genomic_DNA"/>
</dbReference>
<gene>
    <name evidence="3" type="ORF">ZEAMMB73_Zm00001d047989</name>
</gene>
<proteinExistence type="predicted"/>
<feature type="chain" id="PRO_5010807727" evidence="2">
    <location>
        <begin position="20"/>
        <end position="147"/>
    </location>
</feature>
<evidence type="ECO:0000313" key="3">
    <source>
        <dbReference type="EMBL" id="AQL08274.1"/>
    </source>
</evidence>
<feature type="region of interest" description="Disordered" evidence="1">
    <location>
        <begin position="97"/>
        <end position="147"/>
    </location>
</feature>